<keyword evidence="2" id="KW-1185">Reference proteome</keyword>
<sequence length="93" mass="10384">MDTFLLLFSVYTDYNTSHRKINTDFLKAAVMLIRISNINMEIDIFGAEDIQISKLCVGCMSFGKALTRIPRMAAGNAAPSQSAAFLFPVFRWG</sequence>
<protein>
    <submittedName>
        <fullName evidence="1">Uncharacterized protein</fullName>
    </submittedName>
</protein>
<proteinExistence type="predicted"/>
<accession>A0A2T3FNQ6</accession>
<dbReference type="Proteomes" id="UP000241048">
    <property type="component" value="Unassembled WGS sequence"/>
</dbReference>
<dbReference type="AlphaFoldDB" id="A0A2T3FNQ6"/>
<comment type="caution">
    <text evidence="1">The sequence shown here is derived from an EMBL/GenBank/DDBJ whole genome shotgun (WGS) entry which is preliminary data.</text>
</comment>
<evidence type="ECO:0000313" key="2">
    <source>
        <dbReference type="Proteomes" id="UP000241048"/>
    </source>
</evidence>
<organism evidence="1 2">
    <name type="scientific">Clostridium fessum</name>
    <dbReference type="NCBI Taxonomy" id="2126740"/>
    <lineage>
        <taxon>Bacteria</taxon>
        <taxon>Bacillati</taxon>
        <taxon>Bacillota</taxon>
        <taxon>Clostridia</taxon>
        <taxon>Eubacteriales</taxon>
        <taxon>Clostridiaceae</taxon>
        <taxon>Clostridium</taxon>
    </lineage>
</organism>
<dbReference type="EMBL" id="PYLO01000003">
    <property type="protein sequence ID" value="PST36905.1"/>
    <property type="molecule type" value="Genomic_DNA"/>
</dbReference>
<reference evidence="1 2" key="1">
    <citation type="submission" date="2018-03" db="EMBL/GenBank/DDBJ databases">
        <title>Lachnoclostridium SNUG30386 gen.nov., sp.nov., isolated from human faeces.</title>
        <authorList>
            <person name="Seo B."/>
            <person name="Jeon K."/>
            <person name="Ko G."/>
        </authorList>
    </citation>
    <scope>NUCLEOTIDE SEQUENCE [LARGE SCALE GENOMIC DNA]</scope>
    <source>
        <strain evidence="1 2">SNUG30386</strain>
    </source>
</reference>
<name>A0A2T3FNQ6_9CLOT</name>
<gene>
    <name evidence="1" type="ORF">C7U56_10130</name>
</gene>
<evidence type="ECO:0000313" key="1">
    <source>
        <dbReference type="EMBL" id="PST36905.1"/>
    </source>
</evidence>